<protein>
    <recommendedName>
        <fullName evidence="3">RNA-binding protein</fullName>
    </recommendedName>
</protein>
<evidence type="ECO:0000313" key="1">
    <source>
        <dbReference type="EMBL" id="SFH92956.1"/>
    </source>
</evidence>
<dbReference type="STRING" id="425504.SAMN05216206_0788"/>
<dbReference type="OrthoDB" id="7025214at2"/>
<dbReference type="InterPro" id="IPR007922">
    <property type="entry name" value="DciA-like"/>
</dbReference>
<organism evidence="1 2">
    <name type="scientific">Pseudomonas guineae</name>
    <dbReference type="NCBI Taxonomy" id="425504"/>
    <lineage>
        <taxon>Bacteria</taxon>
        <taxon>Pseudomonadati</taxon>
        <taxon>Pseudomonadota</taxon>
        <taxon>Gammaproteobacteria</taxon>
        <taxon>Pseudomonadales</taxon>
        <taxon>Pseudomonadaceae</taxon>
        <taxon>Pseudomonas</taxon>
    </lineage>
</organism>
<sequence length="154" mass="17387">MTFRPLPARAPAALLREAKPLKALFNQAQRIDRLQHLLESQLQPAAREHCHVASWREGCLLLIITDGHWATRLRYQQKRLLKQLQALEEFATLTKILFKVQPPPAERRAPSLTMNLSNSAAENIQATAEGISDPKLRAALERLAKHTKSDKTAD</sequence>
<evidence type="ECO:0008006" key="3">
    <source>
        <dbReference type="Google" id="ProtNLM"/>
    </source>
</evidence>
<dbReference type="PANTHER" id="PTHR36456:SF1">
    <property type="entry name" value="UPF0232 PROTEIN SCO3875"/>
    <property type="match status" value="1"/>
</dbReference>
<name>A0A1I3E1W3_9PSED</name>
<accession>A0A1I3E1W3</accession>
<dbReference type="EMBL" id="FOQL01000001">
    <property type="protein sequence ID" value="SFH92956.1"/>
    <property type="molecule type" value="Genomic_DNA"/>
</dbReference>
<dbReference type="PANTHER" id="PTHR36456">
    <property type="entry name" value="UPF0232 PROTEIN SCO3875"/>
    <property type="match status" value="1"/>
</dbReference>
<reference evidence="2" key="1">
    <citation type="submission" date="2016-10" db="EMBL/GenBank/DDBJ databases">
        <authorList>
            <person name="Varghese N."/>
            <person name="Submissions S."/>
        </authorList>
    </citation>
    <scope>NUCLEOTIDE SEQUENCE [LARGE SCALE GENOMIC DNA]</scope>
    <source>
        <strain evidence="2">LMG 24016</strain>
    </source>
</reference>
<dbReference type="Pfam" id="PF05258">
    <property type="entry name" value="DciA"/>
    <property type="match status" value="1"/>
</dbReference>
<dbReference type="Proteomes" id="UP000243606">
    <property type="component" value="Unassembled WGS sequence"/>
</dbReference>
<keyword evidence="2" id="KW-1185">Reference proteome</keyword>
<dbReference type="AlphaFoldDB" id="A0A1I3E1W3"/>
<proteinExistence type="predicted"/>
<gene>
    <name evidence="1" type="ORF">SAMN05216206_0788</name>
</gene>
<evidence type="ECO:0000313" key="2">
    <source>
        <dbReference type="Proteomes" id="UP000243606"/>
    </source>
</evidence>
<dbReference type="RefSeq" id="WP_090239829.1">
    <property type="nucleotide sequence ID" value="NZ_CAXBNE010000059.1"/>
</dbReference>